<dbReference type="AlphaFoldDB" id="Q2R700"/>
<name>Q2R700_ORYSJ</name>
<evidence type="ECO:0000256" key="1">
    <source>
        <dbReference type="SAM" id="MobiDB-lite"/>
    </source>
</evidence>
<organism evidence="2 3">
    <name type="scientific">Oryza sativa subsp. japonica</name>
    <name type="common">Rice</name>
    <dbReference type="NCBI Taxonomy" id="39947"/>
    <lineage>
        <taxon>Eukaryota</taxon>
        <taxon>Viridiplantae</taxon>
        <taxon>Streptophyta</taxon>
        <taxon>Embryophyta</taxon>
        <taxon>Tracheophyta</taxon>
        <taxon>Spermatophyta</taxon>
        <taxon>Magnoliopsida</taxon>
        <taxon>Liliopsida</taxon>
        <taxon>Poales</taxon>
        <taxon>Poaceae</taxon>
        <taxon>BOP clade</taxon>
        <taxon>Oryzoideae</taxon>
        <taxon>Oryzeae</taxon>
        <taxon>Oryzinae</taxon>
        <taxon>Oryza</taxon>
        <taxon>Oryza sativa</taxon>
    </lineage>
</organism>
<sequence>MAAADKVGDNDEASGPLAAEEAEEVAAALVDEDSAKDLISLHRFLVPSTCCVMDGAHRACSSSALMSSPEPESVVVSYGSVPGHGETASMGVD</sequence>
<reference evidence="3" key="2">
    <citation type="journal article" date="2008" name="Nucleic Acids Res.">
        <title>The rice annotation project database (RAP-DB): 2008 update.</title>
        <authorList>
            <consortium name="The rice annotation project (RAP)"/>
        </authorList>
    </citation>
    <scope>GENOME REANNOTATION</scope>
    <source>
        <strain evidence="3">cv. Nipponbare</strain>
    </source>
</reference>
<feature type="region of interest" description="Disordered" evidence="1">
    <location>
        <begin position="1"/>
        <end position="21"/>
    </location>
</feature>
<reference evidence="3" key="1">
    <citation type="journal article" date="2005" name="Nature">
        <title>The map-based sequence of the rice genome.</title>
        <authorList>
            <consortium name="International rice genome sequencing project (IRGSP)"/>
            <person name="Matsumoto T."/>
            <person name="Wu J."/>
            <person name="Kanamori H."/>
            <person name="Katayose Y."/>
            <person name="Fujisawa M."/>
            <person name="Namiki N."/>
            <person name="Mizuno H."/>
            <person name="Yamamoto K."/>
            <person name="Antonio B.A."/>
            <person name="Baba T."/>
            <person name="Sakata K."/>
            <person name="Nagamura Y."/>
            <person name="Aoki H."/>
            <person name="Arikawa K."/>
            <person name="Arita K."/>
            <person name="Bito T."/>
            <person name="Chiden Y."/>
            <person name="Fujitsuka N."/>
            <person name="Fukunaka R."/>
            <person name="Hamada M."/>
            <person name="Harada C."/>
            <person name="Hayashi A."/>
            <person name="Hijishita S."/>
            <person name="Honda M."/>
            <person name="Hosokawa S."/>
            <person name="Ichikawa Y."/>
            <person name="Idonuma A."/>
            <person name="Iijima M."/>
            <person name="Ikeda M."/>
            <person name="Ikeno M."/>
            <person name="Ito K."/>
            <person name="Ito S."/>
            <person name="Ito T."/>
            <person name="Ito Y."/>
            <person name="Ito Y."/>
            <person name="Iwabuchi A."/>
            <person name="Kamiya K."/>
            <person name="Karasawa W."/>
            <person name="Kurita K."/>
            <person name="Katagiri S."/>
            <person name="Kikuta A."/>
            <person name="Kobayashi H."/>
            <person name="Kobayashi N."/>
            <person name="Machita K."/>
            <person name="Maehara T."/>
            <person name="Masukawa M."/>
            <person name="Mizubayashi T."/>
            <person name="Mukai Y."/>
            <person name="Nagasaki H."/>
            <person name="Nagata Y."/>
            <person name="Naito S."/>
            <person name="Nakashima M."/>
            <person name="Nakama Y."/>
            <person name="Nakamichi Y."/>
            <person name="Nakamura M."/>
            <person name="Meguro A."/>
            <person name="Negishi M."/>
            <person name="Ohta I."/>
            <person name="Ohta T."/>
            <person name="Okamoto M."/>
            <person name="Ono N."/>
            <person name="Saji S."/>
            <person name="Sakaguchi M."/>
            <person name="Sakai K."/>
            <person name="Shibata M."/>
            <person name="Shimokawa T."/>
            <person name="Song J."/>
            <person name="Takazaki Y."/>
            <person name="Terasawa K."/>
            <person name="Tsugane M."/>
            <person name="Tsuji K."/>
            <person name="Ueda S."/>
            <person name="Waki K."/>
            <person name="Yamagata H."/>
            <person name="Yamamoto M."/>
            <person name="Yamamoto S."/>
            <person name="Yamane H."/>
            <person name="Yoshiki S."/>
            <person name="Yoshihara R."/>
            <person name="Yukawa K."/>
            <person name="Zhong H."/>
            <person name="Yano M."/>
            <person name="Yuan Q."/>
            <person name="Ouyang S."/>
            <person name="Liu J."/>
            <person name="Jones K.M."/>
            <person name="Gansberger K."/>
            <person name="Moffat K."/>
            <person name="Hill J."/>
            <person name="Bera J."/>
            <person name="Fadrosh D."/>
            <person name="Jin S."/>
            <person name="Johri S."/>
            <person name="Kim M."/>
            <person name="Overton L."/>
            <person name="Reardon M."/>
            <person name="Tsitrin T."/>
            <person name="Vuong H."/>
            <person name="Weaver B."/>
            <person name="Ciecko A."/>
            <person name="Tallon L."/>
            <person name="Jackson J."/>
            <person name="Pai G."/>
            <person name="Aken S.V."/>
            <person name="Utterback T."/>
            <person name="Reidmuller S."/>
            <person name="Feldblyum T."/>
            <person name="Hsiao J."/>
            <person name="Zismann V."/>
            <person name="Iobst S."/>
            <person name="de Vazeille A.R."/>
            <person name="Buell C.R."/>
            <person name="Ying K."/>
            <person name="Li Y."/>
            <person name="Lu T."/>
            <person name="Huang Y."/>
            <person name="Zhao Q."/>
            <person name="Feng Q."/>
            <person name="Zhang L."/>
            <person name="Zhu J."/>
            <person name="Weng Q."/>
            <person name="Mu J."/>
            <person name="Lu Y."/>
            <person name="Fan D."/>
            <person name="Liu Y."/>
            <person name="Guan J."/>
            <person name="Zhang Y."/>
            <person name="Yu S."/>
            <person name="Liu X."/>
            <person name="Zhang Y."/>
            <person name="Hong G."/>
            <person name="Han B."/>
            <person name="Choisne N."/>
            <person name="Demange N."/>
            <person name="Orjeda G."/>
            <person name="Samain S."/>
            <person name="Cattolico L."/>
            <person name="Pelletier E."/>
            <person name="Couloux A."/>
            <person name="Segurens B."/>
            <person name="Wincker P."/>
            <person name="D'Hont A."/>
            <person name="Scarpelli C."/>
            <person name="Weissenbach J."/>
            <person name="Salanoubat M."/>
            <person name="Quetier F."/>
            <person name="Yu Y."/>
            <person name="Kim H.R."/>
            <person name="Rambo T."/>
            <person name="Currie J."/>
            <person name="Collura K."/>
            <person name="Luo M."/>
            <person name="Yang T."/>
            <person name="Ammiraju J.S.S."/>
            <person name="Engler F."/>
            <person name="Soderlund C."/>
            <person name="Wing R.A."/>
            <person name="Palmer L.E."/>
            <person name="de la Bastide M."/>
            <person name="Spiegel L."/>
            <person name="Nascimento L."/>
            <person name="Zutavern T."/>
            <person name="O'Shaughnessy A."/>
            <person name="Dike S."/>
            <person name="Dedhia N."/>
            <person name="Preston R."/>
            <person name="Balija V."/>
            <person name="McCombie W.R."/>
            <person name="Chow T."/>
            <person name="Chen H."/>
            <person name="Chung M."/>
            <person name="Chen C."/>
            <person name="Shaw J."/>
            <person name="Wu H."/>
            <person name="Hsiao K."/>
            <person name="Chao Y."/>
            <person name="Chu M."/>
            <person name="Cheng C."/>
            <person name="Hour A."/>
            <person name="Lee P."/>
            <person name="Lin S."/>
            <person name="Lin Y."/>
            <person name="Liou J."/>
            <person name="Liu S."/>
            <person name="Hsing Y."/>
            <person name="Raghuvanshi S."/>
            <person name="Mohanty A."/>
            <person name="Bharti A.K."/>
            <person name="Gaur A."/>
            <person name="Gupta V."/>
            <person name="Kumar D."/>
            <person name="Ravi V."/>
            <person name="Vij S."/>
            <person name="Kapur A."/>
            <person name="Khurana P."/>
            <person name="Khurana P."/>
            <person name="Khurana J.P."/>
            <person name="Tyagi A.K."/>
            <person name="Gaikwad K."/>
            <person name="Singh A."/>
            <person name="Dalal V."/>
            <person name="Srivastava S."/>
            <person name="Dixit A."/>
            <person name="Pal A.K."/>
            <person name="Ghazi I.A."/>
            <person name="Yadav M."/>
            <person name="Pandit A."/>
            <person name="Bhargava A."/>
            <person name="Sureshbabu K."/>
            <person name="Batra K."/>
            <person name="Sharma T.R."/>
            <person name="Mohapatra T."/>
            <person name="Singh N.K."/>
            <person name="Messing J."/>
            <person name="Nelson A.B."/>
            <person name="Fuks G."/>
            <person name="Kavchok S."/>
            <person name="Keizer G."/>
            <person name="Linton E."/>
            <person name="Llaca V."/>
            <person name="Song R."/>
            <person name="Tanyolac B."/>
            <person name="Young S."/>
            <person name="Ho-Il K."/>
            <person name="Hahn J.H."/>
            <person name="Sangsakoo G."/>
            <person name="Vanavichit A."/>
            <person name="de Mattos Luiz.A.T."/>
            <person name="Zimmer P.D."/>
            <person name="Malone G."/>
            <person name="Dellagostin O."/>
            <person name="de Oliveira A.C."/>
            <person name="Bevan M."/>
            <person name="Bancroft I."/>
            <person name="Minx P."/>
            <person name="Cordum H."/>
            <person name="Wilson R."/>
            <person name="Cheng Z."/>
            <person name="Jin W."/>
            <person name="Jiang J."/>
            <person name="Leong S.A."/>
            <person name="Iwama H."/>
            <person name="Gojobori T."/>
            <person name="Itoh T."/>
            <person name="Niimura Y."/>
            <person name="Fujii Y."/>
            <person name="Habara T."/>
            <person name="Sakai H."/>
            <person name="Sato Y."/>
            <person name="Wilson G."/>
            <person name="Kumar K."/>
            <person name="McCouch S."/>
            <person name="Juretic N."/>
            <person name="Hoen D."/>
            <person name="Wright S."/>
            <person name="Bruskiewich R."/>
            <person name="Bureau T."/>
            <person name="Miyao A."/>
            <person name="Hirochika H."/>
            <person name="Nishikawa T."/>
            <person name="Kadowaki K."/>
            <person name="Sugiura M."/>
            <person name="Burr B."/>
            <person name="Sasaki T."/>
        </authorList>
    </citation>
    <scope>NUCLEOTIDE SEQUENCE [LARGE SCALE GENOMIC DNA]</scope>
    <source>
        <strain evidence="3">cv. Nipponbare</strain>
    </source>
</reference>
<evidence type="ECO:0000313" key="3">
    <source>
        <dbReference type="Proteomes" id="UP000000763"/>
    </source>
</evidence>
<protein>
    <submittedName>
        <fullName evidence="2">Uncharacterized protein</fullName>
    </submittedName>
</protein>
<dbReference type="EMBL" id="AC135562">
    <property type="protein sequence ID" value="AAX96847.1"/>
    <property type="molecule type" value="Genomic_DNA"/>
</dbReference>
<gene>
    <name evidence="2" type="ordered locus">LOC_Os11g18300</name>
</gene>
<evidence type="ECO:0000313" key="2">
    <source>
        <dbReference type="EMBL" id="AAX96847.1"/>
    </source>
</evidence>
<dbReference type="Proteomes" id="UP000000763">
    <property type="component" value="Chromosome 11"/>
</dbReference>
<accession>Q2R700</accession>
<proteinExistence type="predicted"/>